<comment type="pathway">
    <text evidence="2">Protein modification; protein ubiquitination.</text>
</comment>
<keyword evidence="7 12" id="KW-0863">Zinc-finger</keyword>
<dbReference type="CDD" id="cd16789">
    <property type="entry name" value="mRING-HC-C3HC5_MGRN1-like"/>
    <property type="match status" value="1"/>
</dbReference>
<evidence type="ECO:0000256" key="3">
    <source>
        <dbReference type="ARBA" id="ARBA00012483"/>
    </source>
</evidence>
<evidence type="ECO:0000256" key="12">
    <source>
        <dbReference type="PROSITE-ProRule" id="PRU00175"/>
    </source>
</evidence>
<proteinExistence type="inferred from homology"/>
<evidence type="ECO:0000256" key="11">
    <source>
        <dbReference type="ARBA" id="ARBA00025721"/>
    </source>
</evidence>
<feature type="region of interest" description="Disordered" evidence="13">
    <location>
        <begin position="1"/>
        <end position="46"/>
    </location>
</feature>
<evidence type="ECO:0000256" key="4">
    <source>
        <dbReference type="ARBA" id="ARBA00022679"/>
    </source>
</evidence>
<dbReference type="SMART" id="SM00184">
    <property type="entry name" value="RING"/>
    <property type="match status" value="1"/>
</dbReference>
<dbReference type="EMBL" id="LGRX02002619">
    <property type="protein sequence ID" value="KAK3283855.1"/>
    <property type="molecule type" value="Genomic_DNA"/>
</dbReference>
<keyword evidence="8" id="KW-0833">Ubl conjugation pathway</keyword>
<dbReference type="InterPro" id="IPR013083">
    <property type="entry name" value="Znf_RING/FYVE/PHD"/>
</dbReference>
<dbReference type="PANTHER" id="PTHR22996">
    <property type="entry name" value="MAHOGUNIN"/>
    <property type="match status" value="1"/>
</dbReference>
<evidence type="ECO:0000256" key="13">
    <source>
        <dbReference type="SAM" id="MobiDB-lite"/>
    </source>
</evidence>
<evidence type="ECO:0000256" key="1">
    <source>
        <dbReference type="ARBA" id="ARBA00000900"/>
    </source>
</evidence>
<sequence length="354" mass="39445">MGAGHSRRSRSQNDSNDHHPEQEPAPPHINAVPPVNSNYPNQYAAQPQPYYNQAPQYYGGRRSYVPNNGHFYGGWGGAPPTHYMPFQPQQQMRQQVPEQTQRTSTIRNDVNLKKPTLKVRMSQEKPSALLVSFSFDAAAPCSVSVFFNVTEDSADSCKLTLVNSEPAPRVAFDKGLGQEFVQKLEHGLLLDTVSPADLLSTGPETFPLVVRLETVKKDATTEDGRERELLEPPGSPLPKWVQAQTTYATLTKNSDGEYMVRVLKQKIWVEGVSYELQEIYGIEQCTSGTAATGDDTGKECVICMSEPRDTTVLPCRHMCMCSGCARMLRHQTNRCPICRTAVDGLLEIKVERRT</sequence>
<keyword evidence="5" id="KW-0519">Myristate</keyword>
<protein>
    <recommendedName>
        <fullName evidence="3">RING-type E3 ubiquitin transferase</fullName>
        <ecNumber evidence="3">2.3.2.27</ecNumber>
    </recommendedName>
</protein>
<evidence type="ECO:0000313" key="15">
    <source>
        <dbReference type="EMBL" id="KAK3283855.1"/>
    </source>
</evidence>
<evidence type="ECO:0000256" key="2">
    <source>
        <dbReference type="ARBA" id="ARBA00004906"/>
    </source>
</evidence>
<evidence type="ECO:0000256" key="6">
    <source>
        <dbReference type="ARBA" id="ARBA00022723"/>
    </source>
</evidence>
<accession>A0AAE0GT05</accession>
<dbReference type="InterPro" id="IPR045195">
    <property type="entry name" value="LOG2-like_mRING_C3HC5"/>
</dbReference>
<dbReference type="GO" id="GO:0008270">
    <property type="term" value="F:zinc ion binding"/>
    <property type="evidence" value="ECO:0007669"/>
    <property type="project" value="UniProtKB-KW"/>
</dbReference>
<dbReference type="GO" id="GO:0016567">
    <property type="term" value="P:protein ubiquitination"/>
    <property type="evidence" value="ECO:0007669"/>
    <property type="project" value="TreeGrafter"/>
</dbReference>
<feature type="domain" description="RING-type" evidence="14">
    <location>
        <begin position="300"/>
        <end position="339"/>
    </location>
</feature>
<dbReference type="PROSITE" id="PS50089">
    <property type="entry name" value="ZF_RING_2"/>
    <property type="match status" value="1"/>
</dbReference>
<evidence type="ECO:0000313" key="16">
    <source>
        <dbReference type="Proteomes" id="UP001190700"/>
    </source>
</evidence>
<keyword evidence="6" id="KW-0479">Metal-binding</keyword>
<evidence type="ECO:0000256" key="9">
    <source>
        <dbReference type="ARBA" id="ARBA00022833"/>
    </source>
</evidence>
<keyword evidence="16" id="KW-1185">Reference proteome</keyword>
<dbReference type="GO" id="GO:0061630">
    <property type="term" value="F:ubiquitin protein ligase activity"/>
    <property type="evidence" value="ECO:0007669"/>
    <property type="project" value="UniProtKB-EC"/>
</dbReference>
<dbReference type="EC" id="2.3.2.27" evidence="3"/>
<evidence type="ECO:0000256" key="7">
    <source>
        <dbReference type="ARBA" id="ARBA00022771"/>
    </source>
</evidence>
<keyword evidence="4" id="KW-0808">Transferase</keyword>
<dbReference type="InterPro" id="IPR058981">
    <property type="entry name" value="MGRN1/RNF157-like_N"/>
</dbReference>
<evidence type="ECO:0000256" key="10">
    <source>
        <dbReference type="ARBA" id="ARBA00023288"/>
    </source>
</evidence>
<comment type="catalytic activity">
    <reaction evidence="1">
        <text>S-ubiquitinyl-[E2 ubiquitin-conjugating enzyme]-L-cysteine + [acceptor protein]-L-lysine = [E2 ubiquitin-conjugating enzyme]-L-cysteine + N(6)-ubiquitinyl-[acceptor protein]-L-lysine.</text>
        <dbReference type="EC" id="2.3.2.27"/>
    </reaction>
</comment>
<dbReference type="InterPro" id="IPR045194">
    <property type="entry name" value="MGRN1/RNF157-like"/>
</dbReference>
<feature type="compositionally biased region" description="Basic residues" evidence="13">
    <location>
        <begin position="1"/>
        <end position="10"/>
    </location>
</feature>
<dbReference type="Proteomes" id="UP001190700">
    <property type="component" value="Unassembled WGS sequence"/>
</dbReference>
<dbReference type="Gene3D" id="3.30.40.10">
    <property type="entry name" value="Zinc/RING finger domain, C3HC4 (zinc finger)"/>
    <property type="match status" value="1"/>
</dbReference>
<evidence type="ECO:0000256" key="5">
    <source>
        <dbReference type="ARBA" id="ARBA00022707"/>
    </source>
</evidence>
<dbReference type="AlphaFoldDB" id="A0AAE0GT05"/>
<gene>
    <name evidence="15" type="ORF">CYMTET_8465</name>
</gene>
<evidence type="ECO:0000259" key="14">
    <source>
        <dbReference type="PROSITE" id="PS50089"/>
    </source>
</evidence>
<dbReference type="FunFam" id="3.30.40.10:FF:000115">
    <property type="entry name" value="probable E3 ubiquitin-protein ligase LOG2"/>
    <property type="match status" value="1"/>
</dbReference>
<keyword evidence="9" id="KW-0862">Zinc</keyword>
<reference evidence="15 16" key="1">
    <citation type="journal article" date="2015" name="Genome Biol. Evol.">
        <title>Comparative Genomics of a Bacterivorous Green Alga Reveals Evolutionary Causalities and Consequences of Phago-Mixotrophic Mode of Nutrition.</title>
        <authorList>
            <person name="Burns J.A."/>
            <person name="Paasch A."/>
            <person name="Narechania A."/>
            <person name="Kim E."/>
        </authorList>
    </citation>
    <scope>NUCLEOTIDE SEQUENCE [LARGE SCALE GENOMIC DNA]</scope>
    <source>
        <strain evidence="15 16">PLY_AMNH</strain>
    </source>
</reference>
<dbReference type="InterPro" id="IPR001841">
    <property type="entry name" value="Znf_RING"/>
</dbReference>
<keyword evidence="10" id="KW-0449">Lipoprotein</keyword>
<comment type="similarity">
    <text evidence="11">Belongs to the RING-type zinc finger family. LOG2 subfamily.</text>
</comment>
<comment type="caution">
    <text evidence="15">The sequence shown here is derived from an EMBL/GenBank/DDBJ whole genome shotgun (WGS) entry which is preliminary data.</text>
</comment>
<evidence type="ECO:0000256" key="8">
    <source>
        <dbReference type="ARBA" id="ARBA00022786"/>
    </source>
</evidence>
<organism evidence="15 16">
    <name type="scientific">Cymbomonas tetramitiformis</name>
    <dbReference type="NCBI Taxonomy" id="36881"/>
    <lineage>
        <taxon>Eukaryota</taxon>
        <taxon>Viridiplantae</taxon>
        <taxon>Chlorophyta</taxon>
        <taxon>Pyramimonadophyceae</taxon>
        <taxon>Pyramimonadales</taxon>
        <taxon>Pyramimonadaceae</taxon>
        <taxon>Cymbomonas</taxon>
    </lineage>
</organism>
<dbReference type="Pfam" id="PF26192">
    <property type="entry name" value="RNF157-like_N"/>
    <property type="match status" value="1"/>
</dbReference>
<dbReference type="Pfam" id="PF13920">
    <property type="entry name" value="zf-C3HC4_3"/>
    <property type="match status" value="1"/>
</dbReference>
<dbReference type="PANTHER" id="PTHR22996:SF0">
    <property type="entry name" value="RE60872P-RELATED"/>
    <property type="match status" value="1"/>
</dbReference>
<dbReference type="SUPFAM" id="SSF57850">
    <property type="entry name" value="RING/U-box"/>
    <property type="match status" value="1"/>
</dbReference>
<name>A0AAE0GT05_9CHLO</name>